<dbReference type="PANTHER" id="PTHR36930:SF1">
    <property type="entry name" value="MOSC DOMAIN-CONTAINING PROTEIN"/>
    <property type="match status" value="1"/>
</dbReference>
<dbReference type="PANTHER" id="PTHR36930">
    <property type="entry name" value="METAL-SULFUR CLUSTER BIOSYNTHESIS PROTEINS YUAD-RELATED"/>
    <property type="match status" value="1"/>
</dbReference>
<keyword evidence="3" id="KW-1185">Reference proteome</keyword>
<reference evidence="2 3" key="1">
    <citation type="submission" date="2019-03" db="EMBL/GenBank/DDBJ databases">
        <title>Genomic Encyclopedia of Type Strains, Phase IV (KMG-IV): sequencing the most valuable type-strain genomes for metagenomic binning, comparative biology and taxonomic classification.</title>
        <authorList>
            <person name="Goeker M."/>
        </authorList>
    </citation>
    <scope>NUCLEOTIDE SEQUENCE [LARGE SCALE GENOMIC DNA]</scope>
    <source>
        <strain evidence="2 3">DSM 45934</strain>
    </source>
</reference>
<dbReference type="EMBL" id="SLWS01000006">
    <property type="protein sequence ID" value="TCO56609.1"/>
    <property type="molecule type" value="Genomic_DNA"/>
</dbReference>
<dbReference type="PROSITE" id="PS51340">
    <property type="entry name" value="MOSC"/>
    <property type="match status" value="1"/>
</dbReference>
<evidence type="ECO:0000259" key="1">
    <source>
        <dbReference type="PROSITE" id="PS51340"/>
    </source>
</evidence>
<dbReference type="InterPro" id="IPR052716">
    <property type="entry name" value="MOSC_domain"/>
</dbReference>
<name>A0A4R2JJC3_9PSEU</name>
<dbReference type="InterPro" id="IPR011037">
    <property type="entry name" value="Pyrv_Knase-like_insert_dom_sf"/>
</dbReference>
<dbReference type="GO" id="GO:0030170">
    <property type="term" value="F:pyridoxal phosphate binding"/>
    <property type="evidence" value="ECO:0007669"/>
    <property type="project" value="InterPro"/>
</dbReference>
<protein>
    <submittedName>
        <fullName evidence="2">MOSC domain-containing protein YiiM</fullName>
    </submittedName>
</protein>
<dbReference type="Gene3D" id="2.40.33.20">
    <property type="entry name" value="PK beta-barrel domain-like"/>
    <property type="match status" value="1"/>
</dbReference>
<sequence length="187" mass="19762">MTILLTVTTGVVTAVSRSNEYTFSKPNEASITLVAGLGVEGDAHQGATVKHRSRMARDPSQPNLRQVHLVHQELHDELRDKGFAVGPGDIGENVTTSGIDLLALPAGTRLHLGALAVVEVTGLRNPCLQLDGFQRGLQKAVLDRDAAGRLVRKAGIMSIVVAGGEVRPGDPITVVVPPEPHTPLEPV</sequence>
<dbReference type="SUPFAM" id="SSF50800">
    <property type="entry name" value="PK beta-barrel domain-like"/>
    <property type="match status" value="1"/>
</dbReference>
<evidence type="ECO:0000313" key="3">
    <source>
        <dbReference type="Proteomes" id="UP000295680"/>
    </source>
</evidence>
<gene>
    <name evidence="2" type="ORF">EV192_10682</name>
</gene>
<proteinExistence type="predicted"/>
<dbReference type="GO" id="GO:0003824">
    <property type="term" value="F:catalytic activity"/>
    <property type="evidence" value="ECO:0007669"/>
    <property type="project" value="InterPro"/>
</dbReference>
<dbReference type="InterPro" id="IPR005302">
    <property type="entry name" value="MoCF_Sase_C"/>
</dbReference>
<dbReference type="AlphaFoldDB" id="A0A4R2JJC3"/>
<dbReference type="GO" id="GO:0030151">
    <property type="term" value="F:molybdenum ion binding"/>
    <property type="evidence" value="ECO:0007669"/>
    <property type="project" value="InterPro"/>
</dbReference>
<dbReference type="Pfam" id="PF03473">
    <property type="entry name" value="MOSC"/>
    <property type="match status" value="1"/>
</dbReference>
<organism evidence="2 3">
    <name type="scientific">Actinocrispum wychmicini</name>
    <dbReference type="NCBI Taxonomy" id="1213861"/>
    <lineage>
        <taxon>Bacteria</taxon>
        <taxon>Bacillati</taxon>
        <taxon>Actinomycetota</taxon>
        <taxon>Actinomycetes</taxon>
        <taxon>Pseudonocardiales</taxon>
        <taxon>Pseudonocardiaceae</taxon>
        <taxon>Actinocrispum</taxon>
    </lineage>
</organism>
<feature type="domain" description="MOSC" evidence="1">
    <location>
        <begin position="26"/>
        <end position="175"/>
    </location>
</feature>
<accession>A0A4R2JJC3</accession>
<dbReference type="Proteomes" id="UP000295680">
    <property type="component" value="Unassembled WGS sequence"/>
</dbReference>
<evidence type="ECO:0000313" key="2">
    <source>
        <dbReference type="EMBL" id="TCO56609.1"/>
    </source>
</evidence>
<comment type="caution">
    <text evidence="2">The sequence shown here is derived from an EMBL/GenBank/DDBJ whole genome shotgun (WGS) entry which is preliminary data.</text>
</comment>